<protein>
    <submittedName>
        <fullName evidence="1">(malaria parasite P. vivax) hypothetical protein</fullName>
    </submittedName>
    <submittedName>
        <fullName evidence="2">WD repeat-containing protein WRAP73, putative</fullName>
    </submittedName>
</protein>
<dbReference type="GO" id="GO:0005815">
    <property type="term" value="C:microtubule organizing center"/>
    <property type="evidence" value="ECO:0007669"/>
    <property type="project" value="TreeGrafter"/>
</dbReference>
<dbReference type="Gene3D" id="2.130.10.10">
    <property type="entry name" value="YVTN repeat-like/Quinoprotein amine dehydrogenase"/>
    <property type="match status" value="1"/>
</dbReference>
<dbReference type="AlphaFoldDB" id="A0A564ZUC3"/>
<dbReference type="Proteomes" id="UP000220605">
    <property type="component" value="Chromosome 9"/>
</dbReference>
<dbReference type="Proteomes" id="UP000779233">
    <property type="component" value="Unassembled WGS sequence"/>
</dbReference>
<dbReference type="VEuPathDB" id="PlasmoDB:PVX_090940"/>
<dbReference type="VEuPathDB" id="PlasmoDB:PVW1_090011100"/>
<organism evidence="2 3">
    <name type="scientific">Plasmodium vivax</name>
    <name type="common">malaria parasite P. vivax</name>
    <dbReference type="NCBI Taxonomy" id="5855"/>
    <lineage>
        <taxon>Eukaryota</taxon>
        <taxon>Sar</taxon>
        <taxon>Alveolata</taxon>
        <taxon>Apicomplexa</taxon>
        <taxon>Aconoidasida</taxon>
        <taxon>Haemosporida</taxon>
        <taxon>Plasmodiidae</taxon>
        <taxon>Plasmodium</taxon>
        <taxon>Plasmodium (Plasmodium)</taxon>
    </lineage>
</organism>
<evidence type="ECO:0000313" key="3">
    <source>
        <dbReference type="Proteomes" id="UP000220605"/>
    </source>
</evidence>
<dbReference type="InterPro" id="IPR052778">
    <property type="entry name" value="Centrosome-WD_assoc"/>
</dbReference>
<dbReference type="EMBL" id="LT635620">
    <property type="protein sequence ID" value="VUZ95715.1"/>
    <property type="molecule type" value="Genomic_DNA"/>
</dbReference>
<dbReference type="VEuPathDB" id="PlasmoDB:PVPAM_090010700"/>
<dbReference type="VEuPathDB" id="PlasmoDB:PVP01_0906000"/>
<dbReference type="EMBL" id="CAJZCX010000007">
    <property type="protein sequence ID" value="CAG9476575.1"/>
    <property type="molecule type" value="Genomic_DNA"/>
</dbReference>
<evidence type="ECO:0000313" key="1">
    <source>
        <dbReference type="EMBL" id="CAG9476575.1"/>
    </source>
</evidence>
<dbReference type="GO" id="GO:1990811">
    <property type="term" value="C:MWP complex"/>
    <property type="evidence" value="ECO:0007669"/>
    <property type="project" value="TreeGrafter"/>
</dbReference>
<dbReference type="PANTHER" id="PTHR16220:SF0">
    <property type="entry name" value="WD REPEAT-CONTAINING PROTEIN WRAP73"/>
    <property type="match status" value="1"/>
</dbReference>
<sequence length="468" mass="52437">MRKSKALRCDSCCFSKDGLFLLYTIANKVFSIDSVSLEVARVYVNSYRVDSIDFAEDHIHFLTLAKEEGCVCVYSLYSSHVVSVIQDAFQAYVCSFFLGQGTNICIQKYERKCISIYDVNDVNDVNDADHPLVTIPNVKAKKKKAYCLSEGHDTLGCITESNRQNKIALLCLRSYKVKNEIVCNNFIPSELFFSTLSDVIAYSNVHKSVHVYKPSGDLLYVYNFGEHLACVTLASKSRERNVLSLGTEDGAVTVLHLDNLKEIKKITLSEIVLMNEQMKIYKENTSSRNSLNGVLSPDATPQKERKANFSFYTNVSEGVKEGEYKLLKCEKEKGADSVAKGITDVFSPVGIAFLSFSLCGTFLSIISESHNNVVRIYSAENYTCVAILQQKKKITNIRWDNVLHKARLLICTNSPQLFVWLPNECAVLEMPCGFTCKAAQWNCHGTALLAKSEKGLVVFHAKQMAHSR</sequence>
<evidence type="ECO:0000313" key="2">
    <source>
        <dbReference type="EMBL" id="VUZ95715.1"/>
    </source>
</evidence>
<accession>A0A564ZUC3</accession>
<dbReference type="SUPFAM" id="SSF69322">
    <property type="entry name" value="Tricorn protease domain 2"/>
    <property type="match status" value="1"/>
</dbReference>
<dbReference type="PANTHER" id="PTHR16220">
    <property type="entry name" value="WD REPEAT PROTEIN 8-RELATED"/>
    <property type="match status" value="1"/>
</dbReference>
<proteinExistence type="predicted"/>
<gene>
    <name evidence="2" type="ORF">PVP01_0906000</name>
    <name evidence="1" type="ORF">PVW1_090011100</name>
</gene>
<dbReference type="InterPro" id="IPR015943">
    <property type="entry name" value="WD40/YVTN_repeat-like_dom_sf"/>
</dbReference>
<reference evidence="2" key="2">
    <citation type="submission" date="2019-07" db="EMBL/GenBank/DDBJ databases">
        <authorList>
            <consortium name="Pathogen Informatics"/>
        </authorList>
    </citation>
    <scope>NUCLEOTIDE SEQUENCE</scope>
</reference>
<reference evidence="3" key="1">
    <citation type="submission" date="2016-07" db="EMBL/GenBank/DDBJ databases">
        <authorList>
            <consortium name="Pathogen Informatics"/>
        </authorList>
    </citation>
    <scope>NUCLEOTIDE SEQUENCE [LARGE SCALE GENOMIC DNA]</scope>
    <source>
        <strain evidence="1">PvW1</strain>
    </source>
</reference>
<dbReference type="OrthoDB" id="308690at2759"/>
<name>A0A564ZUC3_PLAVI</name>